<accession>A0A088DI97</accession>
<evidence type="ECO:0000256" key="4">
    <source>
        <dbReference type="ARBA" id="ARBA00004406"/>
    </source>
</evidence>
<comment type="subcellular location">
    <subcellularLocation>
        <location evidence="4">Endoplasmic reticulum membrane</location>
        <topology evidence="4">Peripheral membrane protein</topology>
    </subcellularLocation>
    <subcellularLocation>
        <location evidence="3">Microsome membrane</location>
        <topology evidence="3">Peripheral membrane protein</topology>
    </subcellularLocation>
</comment>
<proteinExistence type="evidence at transcript level"/>
<feature type="binding site" description="axial binding residue" evidence="14">
    <location>
        <position position="430"/>
    </location>
    <ligand>
        <name>heme</name>
        <dbReference type="ChEBI" id="CHEBI:30413"/>
    </ligand>
    <ligandPart>
        <name>Fe</name>
        <dbReference type="ChEBI" id="CHEBI:18248"/>
    </ligandPart>
</feature>
<keyword evidence="6 14" id="KW-0349">Heme</keyword>
<dbReference type="PRINTS" id="PR00463">
    <property type="entry name" value="EP450I"/>
</dbReference>
<dbReference type="PANTHER" id="PTHR24300">
    <property type="entry name" value="CYTOCHROME P450 508A4-RELATED"/>
    <property type="match status" value="1"/>
</dbReference>
<dbReference type="PANTHER" id="PTHR24300:SF376">
    <property type="entry name" value="CYTOCHROME P450 15A1"/>
    <property type="match status" value="1"/>
</dbReference>
<feature type="chain" id="PRO_5001836625" evidence="16">
    <location>
        <begin position="23"/>
        <end position="485"/>
    </location>
</feature>
<dbReference type="InterPro" id="IPR017972">
    <property type="entry name" value="Cyt_P450_CS"/>
</dbReference>
<dbReference type="AlphaFoldDB" id="A0A088DI97"/>
<evidence type="ECO:0000256" key="12">
    <source>
        <dbReference type="ARBA" id="ARBA00023033"/>
    </source>
</evidence>
<reference evidence="17" key="1">
    <citation type="submission" date="2013-09" db="EMBL/GenBank/DDBJ databases">
        <authorList>
            <person name="Lee J.-S."/>
        </authorList>
    </citation>
    <scope>NUCLEOTIDE SEQUENCE</scope>
</reference>
<dbReference type="PROSITE" id="PS00086">
    <property type="entry name" value="CYTOCHROME_P450"/>
    <property type="match status" value="1"/>
</dbReference>
<evidence type="ECO:0000256" key="9">
    <source>
        <dbReference type="ARBA" id="ARBA00022848"/>
    </source>
</evidence>
<evidence type="ECO:0000313" key="17">
    <source>
        <dbReference type="EMBL" id="AIL94141.1"/>
    </source>
</evidence>
<dbReference type="FunFam" id="1.10.630.10:FF:000238">
    <property type="entry name" value="Cytochrome P450 2A6"/>
    <property type="match status" value="1"/>
</dbReference>
<evidence type="ECO:0000256" key="7">
    <source>
        <dbReference type="ARBA" id="ARBA00022723"/>
    </source>
</evidence>
<evidence type="ECO:0000256" key="2">
    <source>
        <dbReference type="ARBA" id="ARBA00003690"/>
    </source>
</evidence>
<comment type="function">
    <text evidence="2">May be involved in the metabolism of insect hormones and in the breakdown of synthetic insecticides.</text>
</comment>
<dbReference type="EMBL" id="KF639987">
    <property type="protein sequence ID" value="AIL94141.1"/>
    <property type="molecule type" value="mRNA"/>
</dbReference>
<keyword evidence="9" id="KW-0492">Microsome</keyword>
<keyword evidence="8" id="KW-0256">Endoplasmic reticulum</keyword>
<dbReference type="InterPro" id="IPR036396">
    <property type="entry name" value="Cyt_P450_sf"/>
</dbReference>
<comment type="cofactor">
    <cofactor evidence="1 14">
        <name>heme</name>
        <dbReference type="ChEBI" id="CHEBI:30413"/>
    </cofactor>
</comment>
<feature type="signal peptide" evidence="16">
    <location>
        <begin position="1"/>
        <end position="22"/>
    </location>
</feature>
<keyword evidence="10 15" id="KW-0560">Oxidoreductase</keyword>
<comment type="similarity">
    <text evidence="5 15">Belongs to the cytochrome P450 family.</text>
</comment>
<dbReference type="GO" id="GO:0006805">
    <property type="term" value="P:xenobiotic metabolic process"/>
    <property type="evidence" value="ECO:0007669"/>
    <property type="project" value="TreeGrafter"/>
</dbReference>
<dbReference type="Pfam" id="PF00067">
    <property type="entry name" value="p450"/>
    <property type="match status" value="1"/>
</dbReference>
<keyword evidence="7 14" id="KW-0479">Metal-binding</keyword>
<dbReference type="InterPro" id="IPR050182">
    <property type="entry name" value="Cytochrome_P450_fam2"/>
</dbReference>
<keyword evidence="11 14" id="KW-0408">Iron</keyword>
<name>A0A088DI97_TIGJA</name>
<reference evidence="17" key="2">
    <citation type="journal article" date="2014" name="Aquat. Toxicol.">
        <title>Crude oil exposure results in oxidative stress-mediated dysfunctional development and reproduction in the copepod Tigriopus japonicus and modulates expression of cytochrome P450 (CYP) genes.</title>
        <authorList>
            <person name="Han J."/>
            <person name="Won E.J."/>
            <person name="Hwang D.S."/>
            <person name="Shin K.H."/>
            <person name="Lee Y.S."/>
            <person name="Leung K.M."/>
            <person name="Lee S.J."/>
            <person name="Lee J.S."/>
        </authorList>
    </citation>
    <scope>NUCLEOTIDE SEQUENCE</scope>
</reference>
<evidence type="ECO:0000256" key="11">
    <source>
        <dbReference type="ARBA" id="ARBA00023004"/>
    </source>
</evidence>
<dbReference type="SUPFAM" id="SSF48264">
    <property type="entry name" value="Cytochrome P450"/>
    <property type="match status" value="1"/>
</dbReference>
<dbReference type="GO" id="GO:0005506">
    <property type="term" value="F:iron ion binding"/>
    <property type="evidence" value="ECO:0007669"/>
    <property type="project" value="InterPro"/>
</dbReference>
<keyword evidence="13" id="KW-0472">Membrane</keyword>
<dbReference type="GO" id="GO:0005789">
    <property type="term" value="C:endoplasmic reticulum membrane"/>
    <property type="evidence" value="ECO:0007669"/>
    <property type="project" value="UniProtKB-SubCell"/>
</dbReference>
<evidence type="ECO:0000256" key="16">
    <source>
        <dbReference type="SAM" id="SignalP"/>
    </source>
</evidence>
<dbReference type="InterPro" id="IPR002401">
    <property type="entry name" value="Cyt_P450_E_grp-I"/>
</dbReference>
<evidence type="ECO:0000256" key="3">
    <source>
        <dbReference type="ARBA" id="ARBA00004174"/>
    </source>
</evidence>
<dbReference type="GO" id="GO:0016712">
    <property type="term" value="F:oxidoreductase activity, acting on paired donors, with incorporation or reduction of molecular oxygen, reduced flavin or flavoprotein as one donor, and incorporation of one atom of oxygen"/>
    <property type="evidence" value="ECO:0007669"/>
    <property type="project" value="TreeGrafter"/>
</dbReference>
<protein>
    <submittedName>
        <fullName evidence="17">Cytochrome P450 CYP3040A1</fullName>
    </submittedName>
</protein>
<evidence type="ECO:0000256" key="15">
    <source>
        <dbReference type="RuleBase" id="RU000461"/>
    </source>
</evidence>
<organism evidence="17">
    <name type="scientific">Tigriopus japonicus</name>
    <name type="common">Copepod</name>
    <dbReference type="NCBI Taxonomy" id="158387"/>
    <lineage>
        <taxon>Eukaryota</taxon>
        <taxon>Metazoa</taxon>
        <taxon>Ecdysozoa</taxon>
        <taxon>Arthropoda</taxon>
        <taxon>Crustacea</taxon>
        <taxon>Multicrustacea</taxon>
        <taxon>Hexanauplia</taxon>
        <taxon>Copepoda</taxon>
        <taxon>Harpacticoida</taxon>
        <taxon>Harpacticidae</taxon>
        <taxon>Tigriopus</taxon>
    </lineage>
</organism>
<keyword evidence="12 15" id="KW-0503">Monooxygenase</keyword>
<evidence type="ECO:0000256" key="1">
    <source>
        <dbReference type="ARBA" id="ARBA00001971"/>
    </source>
</evidence>
<evidence type="ECO:0000256" key="6">
    <source>
        <dbReference type="ARBA" id="ARBA00022617"/>
    </source>
</evidence>
<evidence type="ECO:0000256" key="14">
    <source>
        <dbReference type="PIRSR" id="PIRSR602401-1"/>
    </source>
</evidence>
<dbReference type="GO" id="GO:0006082">
    <property type="term" value="P:organic acid metabolic process"/>
    <property type="evidence" value="ECO:0007669"/>
    <property type="project" value="TreeGrafter"/>
</dbReference>
<dbReference type="GO" id="GO:0020037">
    <property type="term" value="F:heme binding"/>
    <property type="evidence" value="ECO:0007669"/>
    <property type="project" value="InterPro"/>
</dbReference>
<gene>
    <name evidence="17" type="primary">CYP3040A1</name>
</gene>
<evidence type="ECO:0000256" key="8">
    <source>
        <dbReference type="ARBA" id="ARBA00022824"/>
    </source>
</evidence>
<evidence type="ECO:0000256" key="5">
    <source>
        <dbReference type="ARBA" id="ARBA00010617"/>
    </source>
</evidence>
<dbReference type="GO" id="GO:0008395">
    <property type="term" value="F:steroid hydroxylase activity"/>
    <property type="evidence" value="ECO:0007669"/>
    <property type="project" value="TreeGrafter"/>
</dbReference>
<keyword evidence="16" id="KW-0732">Signal</keyword>
<evidence type="ECO:0000256" key="10">
    <source>
        <dbReference type="ARBA" id="ARBA00023002"/>
    </source>
</evidence>
<dbReference type="InterPro" id="IPR001128">
    <property type="entry name" value="Cyt_P450"/>
</dbReference>
<dbReference type="Gene3D" id="1.10.630.10">
    <property type="entry name" value="Cytochrome P450"/>
    <property type="match status" value="1"/>
</dbReference>
<evidence type="ECO:0000256" key="13">
    <source>
        <dbReference type="ARBA" id="ARBA00023136"/>
    </source>
</evidence>
<sequence length="485" mass="55880">MLWLFVLAIAVVVICVRHLLESWNFPPGPPRFPVIGSLLSIEKYGSHLILQATKLIPQYPKMVGFFAGRMRVVIINDFDLAKKVAFSDTFSGRLIGMYTETMRGYNRNIGVISTQGQIWRHNRRFSLSTLKEFGFGNKGMWSIIAEEAAIIVTDLKTKWDGQDFVVNQTFNISVLNILWKIVSGKRYHPDDPEMKELMRVLALVFKSAYIEEVFPILQYTKFTQEWYGHSQKQLLTQTFKSMFEQVIREHEQKLHTKESPRDFIDVYLEAKKGNDLFTKEDLIGICMDFFEAGGETVGSTLSWVLLYMALHPEVQKKCRQEIFNCLGVREPTMNDRGTVPYTEATIMEIQRCSSVAPSGLEHKALEDTELDGYTIKKDTLLFYNINSFFLDRDYWGDPENFRPERFLNDDGSKTLKYERFIPFGFGKRVCMGESLAKAELFIFTIMILQNLRIKISANHAKPDPGQYEAGITRSPLPFHVTLEAI</sequence>
<dbReference type="PRINTS" id="PR00385">
    <property type="entry name" value="P450"/>
</dbReference>